<dbReference type="PANTHER" id="PTHR12975">
    <property type="entry name" value="TRANSPORT PROTEIN TRAPP"/>
    <property type="match status" value="1"/>
</dbReference>
<evidence type="ECO:0000313" key="4">
    <source>
        <dbReference type="Proteomes" id="UP000005237"/>
    </source>
</evidence>
<dbReference type="InterPro" id="IPR024420">
    <property type="entry name" value="TRAPP_III_complex_Trs85"/>
</dbReference>
<dbReference type="PANTHER" id="PTHR12975:SF6">
    <property type="entry name" value="TRAFFICKING PROTEIN PARTICLE COMPLEX SUBUNIT 8"/>
    <property type="match status" value="1"/>
</dbReference>
<evidence type="ECO:0000313" key="3">
    <source>
        <dbReference type="EnsemblMetazoa" id="CJA36751b.1"/>
    </source>
</evidence>
<accession>A0A8R1EMN9</accession>
<feature type="domain" description="TPPC8 second Ig-like" evidence="2">
    <location>
        <begin position="320"/>
        <end position="444"/>
    </location>
</feature>
<organism evidence="3 4">
    <name type="scientific">Caenorhabditis japonica</name>
    <dbReference type="NCBI Taxonomy" id="281687"/>
    <lineage>
        <taxon>Eukaryota</taxon>
        <taxon>Metazoa</taxon>
        <taxon>Ecdysozoa</taxon>
        <taxon>Nematoda</taxon>
        <taxon>Chromadorea</taxon>
        <taxon>Rhabditida</taxon>
        <taxon>Rhabditina</taxon>
        <taxon>Rhabditomorpha</taxon>
        <taxon>Rhabditoidea</taxon>
        <taxon>Rhabditidae</taxon>
        <taxon>Peloderinae</taxon>
        <taxon>Caenorhabditis</taxon>
    </lineage>
</organism>
<dbReference type="AlphaFoldDB" id="A0A8R1EMN9"/>
<protein>
    <submittedName>
        <fullName evidence="3">Uncharacterized protein</fullName>
    </submittedName>
</protein>
<dbReference type="Pfam" id="PF24542">
    <property type="entry name" value="Ig_TPPC8_C"/>
    <property type="match status" value="1"/>
</dbReference>
<feature type="domain" description="TPPC8 C-terminal Ig-like" evidence="1">
    <location>
        <begin position="486"/>
        <end position="585"/>
    </location>
</feature>
<reference evidence="4" key="1">
    <citation type="submission" date="2010-08" db="EMBL/GenBank/DDBJ databases">
        <authorList>
            <consortium name="Caenorhabditis japonica Sequencing Consortium"/>
            <person name="Wilson R.K."/>
        </authorList>
    </citation>
    <scope>NUCLEOTIDE SEQUENCE [LARGE SCALE GENOMIC DNA]</scope>
    <source>
        <strain evidence="4">DF5081</strain>
    </source>
</reference>
<evidence type="ECO:0000259" key="2">
    <source>
        <dbReference type="Pfam" id="PF24544"/>
    </source>
</evidence>
<dbReference type="EnsemblMetazoa" id="CJA36751b.1">
    <property type="protein sequence ID" value="CJA36751b.1"/>
    <property type="gene ID" value="WBGene00212598"/>
</dbReference>
<reference evidence="3" key="2">
    <citation type="submission" date="2022-06" db="UniProtKB">
        <authorList>
            <consortium name="EnsemblMetazoa"/>
        </authorList>
    </citation>
    <scope>IDENTIFICATION</scope>
    <source>
        <strain evidence="3">DF5081</strain>
    </source>
</reference>
<dbReference type="GO" id="GO:1990072">
    <property type="term" value="C:TRAPPIII protein complex"/>
    <property type="evidence" value="ECO:0007669"/>
    <property type="project" value="TreeGrafter"/>
</dbReference>
<proteinExistence type="predicted"/>
<dbReference type="Pfam" id="PF24544">
    <property type="entry name" value="Ig_TPPC8_2nd"/>
    <property type="match status" value="1"/>
</dbReference>
<keyword evidence="4" id="KW-1185">Reference proteome</keyword>
<sequence>MHLTAFVAWCVGRYPSILRCAFNISDIFADLGCHKEAAATLSRVSSIEGDQFVAVAQTLAAEQFDKAEMFRKASFHRVLAANRFSAAGIHGLSFDCYRLALPSFDQKHWGVLDEHLAIRLLAEGEKAGQMTPKIAAECVRRLVAVCRKLSAPAQTDRLRKIVHVLDAYSSNEPVDLLVDIPRIDPGSVKACINSLGMDTISAQQVVISSFKSLVPELHKEFKHFLMNPNQKNSEVMNKLMTSAIQKPEVNRRMKELYRIDVNFRTIIDNQHPLTREKYCKQQKSKIYAADERLTATVAQKPWPLLEFRALKTPHKWSYTDQAQRYVLEIENIGNEDVVSMCLATNAFDRVSAGNLSHLEEAADRSEIPLQLAANNQKIATFHFSEESPAIFLKVGEKRKVFVDIRSADEPTSTSSVMAKNPESTVLLIAYRSAGGQMRQWRRVMDGERRRLISVQAEVLGEFLMLFCLRDSKFPASNIQISCETASKEVSHDFSTSRICELPIRVRIRNTHPQRHRVSISLRHVAKVRDSVDGIHLVAPENRHQMWTDRPVSRRNFIKPDEWADVEMKWKVSHAAVYDVGGANLSVEAKFEGVDETVFYKVSGLFHLFFLIALIRSENSQLKRRHRIRLFVARPTPKKI</sequence>
<dbReference type="Proteomes" id="UP000005237">
    <property type="component" value="Unassembled WGS sequence"/>
</dbReference>
<dbReference type="InterPro" id="IPR057651">
    <property type="entry name" value="Ig_TPPC8_C"/>
</dbReference>
<evidence type="ECO:0000259" key="1">
    <source>
        <dbReference type="Pfam" id="PF24542"/>
    </source>
</evidence>
<dbReference type="InterPro" id="IPR058538">
    <property type="entry name" value="Ig_TPPC8_2nd"/>
</dbReference>
<name>A0A8R1EMN9_CAEJA</name>